<reference evidence="1 2" key="1">
    <citation type="journal article" date="2004" name="Science">
        <title>Complete genome sequence of the apicomplexan, Cryptosporidium parvum.</title>
        <authorList>
            <person name="Abrahamsen M.S."/>
            <person name="Templeton T.J."/>
            <person name="Enomoto S."/>
            <person name="Abrahante J.E."/>
            <person name="Zhu G."/>
            <person name="Lancto C.A."/>
            <person name="Deng M."/>
            <person name="Liu C."/>
            <person name="Widmer G."/>
            <person name="Tzipori S."/>
            <person name="Buck G.A."/>
            <person name="Xu P."/>
            <person name="Bankier A.T."/>
            <person name="Dear P.H."/>
            <person name="Konfortov B.A."/>
            <person name="Spriggs H.F."/>
            <person name="Iyer L."/>
            <person name="Anantharaman V."/>
            <person name="Aravind L."/>
            <person name="Kapur V."/>
        </authorList>
    </citation>
    <scope>NUCLEOTIDE SEQUENCE [LARGE SCALE GENOMIC DNA]</scope>
    <source>
        <strain evidence="2">Iowa II</strain>
    </source>
</reference>
<dbReference type="Proteomes" id="UP000006726">
    <property type="component" value="Chromosome 7"/>
</dbReference>
<dbReference type="InParanoid" id="Q5CYN4"/>
<dbReference type="KEGG" id="cpv:cgd7_1660"/>
<sequence length="244" mass="28512">KINFNYLINFYLQKSEHLLSRGRKVGRCPDEHCRSKSPSGQPGKSVEELCTCGKHICPAPLHDSISFQAESSYNTEFKQWELPTFPKPVPEELPKSIPFDSDSSYHMDYRKWDLPKKIVRPPEQFSESPENRDFMTSYQSNFKQWELPKFKKPQPPPEVVSSPYGNINSVYRENYQQWDLPKKIVNPSEIYSPSKEDRNFETVYRNSYQGVQPPVCPVSLLPPIPHPPPGRHTMFWDSVSKNWY</sequence>
<keyword evidence="2" id="KW-1185">Reference proteome</keyword>
<gene>
    <name evidence="1" type="ORF">cgd7_1660</name>
</gene>
<dbReference type="GeneID" id="3371789"/>
<feature type="non-terminal residue" evidence="1">
    <location>
        <position position="1"/>
    </location>
</feature>
<dbReference type="OMA" id="SCYRSEY"/>
<name>Q5CYN4_CRYPI</name>
<dbReference type="OrthoDB" id="365640at2759"/>
<organism evidence="1 2">
    <name type="scientific">Cryptosporidium parvum (strain Iowa II)</name>
    <dbReference type="NCBI Taxonomy" id="353152"/>
    <lineage>
        <taxon>Eukaryota</taxon>
        <taxon>Sar</taxon>
        <taxon>Alveolata</taxon>
        <taxon>Apicomplexa</taxon>
        <taxon>Conoidasida</taxon>
        <taxon>Coccidia</taxon>
        <taxon>Eucoccidiorida</taxon>
        <taxon>Eimeriorina</taxon>
        <taxon>Cryptosporidiidae</taxon>
        <taxon>Cryptosporidium</taxon>
    </lineage>
</organism>
<dbReference type="RefSeq" id="XP_628346.1">
    <property type="nucleotide sequence ID" value="XM_628344.1"/>
</dbReference>
<proteinExistence type="predicted"/>
<accession>Q5CYN4</accession>
<dbReference type="EMBL" id="AAEE01000001">
    <property type="protein sequence ID" value="EAK90604.1"/>
    <property type="molecule type" value="Genomic_DNA"/>
</dbReference>
<evidence type="ECO:0000313" key="2">
    <source>
        <dbReference type="Proteomes" id="UP000006726"/>
    </source>
</evidence>
<comment type="caution">
    <text evidence="1">The sequence shown here is derived from an EMBL/GenBank/DDBJ whole genome shotgun (WGS) entry which is preliminary data.</text>
</comment>
<dbReference type="AlphaFoldDB" id="Q5CYN4"/>
<dbReference type="STRING" id="353152.Q5CYN4"/>
<evidence type="ECO:0000313" key="1">
    <source>
        <dbReference type="EMBL" id="EAK90604.1"/>
    </source>
</evidence>
<protein>
    <submittedName>
        <fullName evidence="1">STOP repeat protein involved in microtubule stabilization (Possible variant metal binding site at N-terminus)</fullName>
    </submittedName>
</protein>